<reference evidence="2" key="1">
    <citation type="submission" date="2023-07" db="EMBL/GenBank/DDBJ databases">
        <title>A chromosome-level genome assembly of Lolium multiflorum.</title>
        <authorList>
            <person name="Chen Y."/>
            <person name="Copetti D."/>
            <person name="Kolliker R."/>
            <person name="Studer B."/>
        </authorList>
    </citation>
    <scope>NUCLEOTIDE SEQUENCE</scope>
    <source>
        <strain evidence="2">02402/16</strain>
        <tissue evidence="2">Leaf</tissue>
    </source>
</reference>
<feature type="compositionally biased region" description="Basic and acidic residues" evidence="1">
    <location>
        <begin position="152"/>
        <end position="181"/>
    </location>
</feature>
<name>A0AAD8TP82_LOLMU</name>
<evidence type="ECO:0000256" key="1">
    <source>
        <dbReference type="SAM" id="MobiDB-lite"/>
    </source>
</evidence>
<dbReference type="AlphaFoldDB" id="A0AAD8TP82"/>
<accession>A0AAD8TP82</accession>
<gene>
    <name evidence="2" type="ORF">QYE76_046165</name>
</gene>
<feature type="region of interest" description="Disordered" evidence="1">
    <location>
        <begin position="235"/>
        <end position="254"/>
    </location>
</feature>
<dbReference type="Proteomes" id="UP001231189">
    <property type="component" value="Unassembled WGS sequence"/>
</dbReference>
<comment type="caution">
    <text evidence="2">The sequence shown here is derived from an EMBL/GenBank/DDBJ whole genome shotgun (WGS) entry which is preliminary data.</text>
</comment>
<sequence>MAFQAEYTSLAHMAQKLSLYEQRHPDLYQDKFKRPVILVETEEDEDSAGNQEVAVAEWARGANLVSCKWVKPQWPVKGFDFDVSKAEQIFNLLLKEKQLRLPKGHKIPTVQELNGRPYCKWHNSFTHTTSDCKVLRQQIQMAIEQGRPVYHPGKDKEESSHPRGKEKEEAGPRDRPRYDDKRYVTEEQVRNVRYQRTLSEHLLNKYESQYDLRRRYDEDDEKYHRFDRDNEDSVMMETTKDMNAAPRRRQDGRRTWTDTGIVLSSSIAGIQE</sequence>
<proteinExistence type="predicted"/>
<evidence type="ECO:0000313" key="3">
    <source>
        <dbReference type="Proteomes" id="UP001231189"/>
    </source>
</evidence>
<protein>
    <submittedName>
        <fullName evidence="2">Uncharacterized protein</fullName>
    </submittedName>
</protein>
<keyword evidence="3" id="KW-1185">Reference proteome</keyword>
<dbReference type="EMBL" id="JAUUTY010000002">
    <property type="protein sequence ID" value="KAK1685317.1"/>
    <property type="molecule type" value="Genomic_DNA"/>
</dbReference>
<feature type="region of interest" description="Disordered" evidence="1">
    <location>
        <begin position="144"/>
        <end position="181"/>
    </location>
</feature>
<evidence type="ECO:0000313" key="2">
    <source>
        <dbReference type="EMBL" id="KAK1685317.1"/>
    </source>
</evidence>
<organism evidence="2 3">
    <name type="scientific">Lolium multiflorum</name>
    <name type="common">Italian ryegrass</name>
    <name type="synonym">Lolium perenne subsp. multiflorum</name>
    <dbReference type="NCBI Taxonomy" id="4521"/>
    <lineage>
        <taxon>Eukaryota</taxon>
        <taxon>Viridiplantae</taxon>
        <taxon>Streptophyta</taxon>
        <taxon>Embryophyta</taxon>
        <taxon>Tracheophyta</taxon>
        <taxon>Spermatophyta</taxon>
        <taxon>Magnoliopsida</taxon>
        <taxon>Liliopsida</taxon>
        <taxon>Poales</taxon>
        <taxon>Poaceae</taxon>
        <taxon>BOP clade</taxon>
        <taxon>Pooideae</taxon>
        <taxon>Poodae</taxon>
        <taxon>Poeae</taxon>
        <taxon>Poeae Chloroplast Group 2 (Poeae type)</taxon>
        <taxon>Loliodinae</taxon>
        <taxon>Loliinae</taxon>
        <taxon>Lolium</taxon>
    </lineage>
</organism>